<keyword evidence="1" id="KW-0812">Transmembrane</keyword>
<dbReference type="Proteomes" id="UP000663760">
    <property type="component" value="Chromosome 4"/>
</dbReference>
<organism evidence="3 4">
    <name type="scientific">Spirodela intermedia</name>
    <name type="common">Intermediate duckweed</name>
    <dbReference type="NCBI Taxonomy" id="51605"/>
    <lineage>
        <taxon>Eukaryota</taxon>
        <taxon>Viridiplantae</taxon>
        <taxon>Streptophyta</taxon>
        <taxon>Embryophyta</taxon>
        <taxon>Tracheophyta</taxon>
        <taxon>Spermatophyta</taxon>
        <taxon>Magnoliopsida</taxon>
        <taxon>Liliopsida</taxon>
        <taxon>Araceae</taxon>
        <taxon>Lemnoideae</taxon>
        <taxon>Spirodela</taxon>
    </lineage>
</organism>
<name>A0A7I8KB35_SPIIN</name>
<keyword evidence="4" id="KW-1185">Reference proteome</keyword>
<feature type="transmembrane region" description="Helical" evidence="1">
    <location>
        <begin position="7"/>
        <end position="25"/>
    </location>
</feature>
<evidence type="ECO:0000313" key="3">
    <source>
        <dbReference type="EMBL" id="CAA7394496.1"/>
    </source>
</evidence>
<evidence type="ECO:0000313" key="4">
    <source>
        <dbReference type="Proteomes" id="UP000663760"/>
    </source>
</evidence>
<evidence type="ECO:0000313" key="2">
    <source>
        <dbReference type="EMBL" id="CAA2618579.1"/>
    </source>
</evidence>
<keyword evidence="1" id="KW-0472">Membrane</keyword>
<dbReference type="EMBL" id="LR743591">
    <property type="protein sequence ID" value="CAA2618579.1"/>
    <property type="molecule type" value="Genomic_DNA"/>
</dbReference>
<proteinExistence type="predicted"/>
<sequence>MPAAQGFCVLLILLGLIVFFLWLVLRPLEPTYTVIEFSVNGGAANPNATTLRLHTVNEAASHYVGEQREAAAAVTKVREQVWLWRSGGCGVDLEAVAIEGGVDGRYKKKGKLHRVYRRWRLRF</sequence>
<reference evidence="3" key="1">
    <citation type="submission" date="2020-02" db="EMBL/GenBank/DDBJ databases">
        <authorList>
            <person name="Scholz U."/>
            <person name="Mascher M."/>
            <person name="Fiebig A."/>
        </authorList>
    </citation>
    <scope>NUCLEOTIDE SEQUENCE</scope>
</reference>
<dbReference type="AlphaFoldDB" id="A0A7I8KB35"/>
<dbReference type="EMBL" id="LR746267">
    <property type="protein sequence ID" value="CAA7394496.1"/>
    <property type="molecule type" value="Genomic_DNA"/>
</dbReference>
<protein>
    <submittedName>
        <fullName evidence="3">Uncharacterized protein</fullName>
    </submittedName>
</protein>
<gene>
    <name evidence="2" type="ORF">SI7747_04004746</name>
    <name evidence="3" type="ORF">SI8410_04005157</name>
</gene>
<keyword evidence="1" id="KW-1133">Transmembrane helix</keyword>
<accession>A0A7I8KB35</accession>
<evidence type="ECO:0000256" key="1">
    <source>
        <dbReference type="SAM" id="Phobius"/>
    </source>
</evidence>